<keyword evidence="3" id="KW-1185">Reference proteome</keyword>
<dbReference type="SMART" id="SM00855">
    <property type="entry name" value="PGAM"/>
    <property type="match status" value="1"/>
</dbReference>
<dbReference type="InterPro" id="IPR013078">
    <property type="entry name" value="His_Pase_superF_clade-1"/>
</dbReference>
<gene>
    <name evidence="2" type="ORF">E1295_44045</name>
</gene>
<dbReference type="InterPro" id="IPR052765">
    <property type="entry name" value="PGM-Related"/>
</dbReference>
<feature type="binding site" evidence="1">
    <location>
        <position position="90"/>
    </location>
    <ligand>
        <name>substrate</name>
    </ligand>
</feature>
<dbReference type="Pfam" id="PF00300">
    <property type="entry name" value="His_Phos_1"/>
    <property type="match status" value="1"/>
</dbReference>
<dbReference type="AlphaFoldDB" id="A0A4V2Z5Q6"/>
<dbReference type="SUPFAM" id="SSF53254">
    <property type="entry name" value="Phosphoglycerate mutase-like"/>
    <property type="match status" value="1"/>
</dbReference>
<dbReference type="Proteomes" id="UP000295136">
    <property type="component" value="Unassembled WGS sequence"/>
</dbReference>
<dbReference type="InterPro" id="IPR029033">
    <property type="entry name" value="His_PPase_superfam"/>
</dbReference>
<proteinExistence type="predicted"/>
<evidence type="ECO:0000313" key="2">
    <source>
        <dbReference type="EMBL" id="TDE26609.1"/>
    </source>
</evidence>
<accession>A0A4V2Z5Q6</accession>
<sequence>MTVLTVIRFVASWQDGGVSPSVIIAVRHGESEANLAYRLAGDTPLVYERGDDEVTLTDQGRAQASALGRLLATLPDGEAPELVWCSPYLRAMDTWRIAQDTWGIRPLPVTVDARLRDQETGEFARYNPAAAEERFPGERARREAEGAWAYRPPGGESLADVVDRLRDLLADLRLRAGGRRVVIVAHDSVVLGLRHVIAGDPDARLAAVLEFAPVLNASVSVWRTGGERFELVRFNDVAHLPS</sequence>
<comment type="caution">
    <text evidence="2">The sequence shown here is derived from an EMBL/GenBank/DDBJ whole genome shotgun (WGS) entry which is preliminary data.</text>
</comment>
<dbReference type="Gene3D" id="3.40.50.1240">
    <property type="entry name" value="Phosphoglycerate mutase-like"/>
    <property type="match status" value="1"/>
</dbReference>
<protein>
    <submittedName>
        <fullName evidence="2">Histidine phosphatase family protein</fullName>
    </submittedName>
</protein>
<feature type="binding site" evidence="1">
    <location>
        <begin position="27"/>
        <end position="34"/>
    </location>
    <ligand>
        <name>substrate</name>
    </ligand>
</feature>
<evidence type="ECO:0000313" key="3">
    <source>
        <dbReference type="Proteomes" id="UP000295136"/>
    </source>
</evidence>
<dbReference type="PANTHER" id="PTHR46192">
    <property type="entry name" value="BROAD-RANGE ACID PHOSPHATASE DET1"/>
    <property type="match status" value="1"/>
</dbReference>
<reference evidence="2 3" key="1">
    <citation type="submission" date="2019-03" db="EMBL/GenBank/DDBJ databases">
        <title>Draft genome sequences of novel Actinobacteria.</title>
        <authorList>
            <person name="Sahin N."/>
            <person name="Ay H."/>
            <person name="Saygin H."/>
        </authorList>
    </citation>
    <scope>NUCLEOTIDE SEQUENCE [LARGE SCALE GENOMIC DNA]</scope>
    <source>
        <strain evidence="2 3">6K102</strain>
    </source>
</reference>
<organism evidence="2 3">
    <name type="scientific">Nonomuraea mesophila</name>
    <dbReference type="NCBI Taxonomy" id="2530382"/>
    <lineage>
        <taxon>Bacteria</taxon>
        <taxon>Bacillati</taxon>
        <taxon>Actinomycetota</taxon>
        <taxon>Actinomycetes</taxon>
        <taxon>Streptosporangiales</taxon>
        <taxon>Streptosporangiaceae</taxon>
        <taxon>Nonomuraea</taxon>
    </lineage>
</organism>
<dbReference type="CDD" id="cd07067">
    <property type="entry name" value="HP_PGM_like"/>
    <property type="match status" value="1"/>
</dbReference>
<name>A0A4V2Z5Q6_9ACTN</name>
<evidence type="ECO:0000256" key="1">
    <source>
        <dbReference type="PIRSR" id="PIRSR613078-2"/>
    </source>
</evidence>
<dbReference type="EMBL" id="SMLD01000232">
    <property type="protein sequence ID" value="TDE26609.1"/>
    <property type="molecule type" value="Genomic_DNA"/>
</dbReference>